<reference evidence="2" key="1">
    <citation type="journal article" date="2019" name="Int. J. Syst. Evol. Microbiol.">
        <title>The Global Catalogue of Microorganisms (GCM) 10K type strain sequencing project: providing services to taxonomists for standard genome sequencing and annotation.</title>
        <authorList>
            <consortium name="The Broad Institute Genomics Platform"/>
            <consortium name="The Broad Institute Genome Sequencing Center for Infectious Disease"/>
            <person name="Wu L."/>
            <person name="Ma J."/>
        </authorList>
    </citation>
    <scope>NUCLEOTIDE SEQUENCE [LARGE SCALE GENOMIC DNA]</scope>
    <source>
        <strain evidence="2">TBRC 4489</strain>
    </source>
</reference>
<proteinExistence type="predicted"/>
<evidence type="ECO:0000313" key="1">
    <source>
        <dbReference type="EMBL" id="MFC4057847.1"/>
    </source>
</evidence>
<name>A0ABV8I0Z5_9ACTN</name>
<dbReference type="EMBL" id="JBHSBM010000011">
    <property type="protein sequence ID" value="MFC4057847.1"/>
    <property type="molecule type" value="Genomic_DNA"/>
</dbReference>
<accession>A0ABV8I0Z5</accession>
<evidence type="ECO:0000313" key="2">
    <source>
        <dbReference type="Proteomes" id="UP001595850"/>
    </source>
</evidence>
<gene>
    <name evidence="1" type="ORF">ACFOWE_06050</name>
</gene>
<dbReference type="Proteomes" id="UP001595850">
    <property type="component" value="Unassembled WGS sequence"/>
</dbReference>
<dbReference type="RefSeq" id="WP_377285951.1">
    <property type="nucleotide sequence ID" value="NZ_JBHSBM010000011.1"/>
</dbReference>
<comment type="caution">
    <text evidence="1">The sequence shown here is derived from an EMBL/GenBank/DDBJ whole genome shotgun (WGS) entry which is preliminary data.</text>
</comment>
<protein>
    <submittedName>
        <fullName evidence="1">CopG family transcriptional regulator</fullName>
    </submittedName>
</protein>
<organism evidence="1 2">
    <name type="scientific">Planomonospora corallina</name>
    <dbReference type="NCBI Taxonomy" id="1806052"/>
    <lineage>
        <taxon>Bacteria</taxon>
        <taxon>Bacillati</taxon>
        <taxon>Actinomycetota</taxon>
        <taxon>Actinomycetes</taxon>
        <taxon>Streptosporangiales</taxon>
        <taxon>Streptosporangiaceae</taxon>
        <taxon>Planomonospora</taxon>
    </lineage>
</organism>
<keyword evidence="2" id="KW-1185">Reference proteome</keyword>
<sequence>MSGGTKKFSVTIPEHLAEIVQERIGKGSFSAYVSEALLRQVERDNLRELIEAAESQHGPVDRAEVEAKRSLLRADPGVRDESGSAA</sequence>